<accession>A0AAV6GEC7</accession>
<evidence type="ECO:0000313" key="3">
    <source>
        <dbReference type="Proteomes" id="UP000823561"/>
    </source>
</evidence>
<dbReference type="AlphaFoldDB" id="A0AAV6GEC7"/>
<reference evidence="2" key="1">
    <citation type="submission" date="2020-10" db="EMBL/GenBank/DDBJ databases">
        <title>Chromosome-scale genome assembly of the Allis shad, Alosa alosa.</title>
        <authorList>
            <person name="Margot Z."/>
            <person name="Christophe K."/>
            <person name="Cabau C."/>
            <person name="Louis A."/>
            <person name="Berthelot C."/>
            <person name="Parey E."/>
            <person name="Roest Crollius H."/>
            <person name="Montfort J."/>
            <person name="Robinson-Rechavi M."/>
            <person name="Bucao C."/>
            <person name="Bouchez O."/>
            <person name="Gislard M."/>
            <person name="Lluch J."/>
            <person name="Milhes M."/>
            <person name="Lampietro C."/>
            <person name="Lopez Roques C."/>
            <person name="Donnadieu C."/>
            <person name="Braasch I."/>
            <person name="Desvignes T."/>
            <person name="Postlethwait J."/>
            <person name="Bobe J."/>
            <person name="Guiguen Y."/>
        </authorList>
    </citation>
    <scope>NUCLEOTIDE SEQUENCE</scope>
    <source>
        <strain evidence="2">M-15738</strain>
        <tissue evidence="2">Blood</tissue>
    </source>
</reference>
<sequence length="102" mass="11594">MKKKKFVHKHPCVFMCLIHIFLRACQEVGFPVRWFHTDTTMRNNLCNEVHGGECFAWNNGCLSVSSSSSLPILDLYRQGQVCSVRLDTGGQFPRHGLILALD</sequence>
<evidence type="ECO:0000256" key="1">
    <source>
        <dbReference type="SAM" id="SignalP"/>
    </source>
</evidence>
<evidence type="ECO:0008006" key="4">
    <source>
        <dbReference type="Google" id="ProtNLM"/>
    </source>
</evidence>
<feature type="signal peptide" evidence="1">
    <location>
        <begin position="1"/>
        <end position="27"/>
    </location>
</feature>
<dbReference type="Proteomes" id="UP000823561">
    <property type="component" value="Chromosome 11"/>
</dbReference>
<proteinExistence type="predicted"/>
<protein>
    <recommendedName>
        <fullName evidence="4">Secreted protein</fullName>
    </recommendedName>
</protein>
<name>A0AAV6GEC7_9TELE</name>
<comment type="caution">
    <text evidence="2">The sequence shown here is derived from an EMBL/GenBank/DDBJ whole genome shotgun (WGS) entry which is preliminary data.</text>
</comment>
<keyword evidence="1" id="KW-0732">Signal</keyword>
<dbReference type="EMBL" id="JADWDJ010000011">
    <property type="protein sequence ID" value="KAG5273518.1"/>
    <property type="molecule type" value="Genomic_DNA"/>
</dbReference>
<keyword evidence="3" id="KW-1185">Reference proteome</keyword>
<organism evidence="2 3">
    <name type="scientific">Alosa alosa</name>
    <name type="common">allis shad</name>
    <dbReference type="NCBI Taxonomy" id="278164"/>
    <lineage>
        <taxon>Eukaryota</taxon>
        <taxon>Metazoa</taxon>
        <taxon>Chordata</taxon>
        <taxon>Craniata</taxon>
        <taxon>Vertebrata</taxon>
        <taxon>Euteleostomi</taxon>
        <taxon>Actinopterygii</taxon>
        <taxon>Neopterygii</taxon>
        <taxon>Teleostei</taxon>
        <taxon>Clupei</taxon>
        <taxon>Clupeiformes</taxon>
        <taxon>Clupeoidei</taxon>
        <taxon>Clupeidae</taxon>
        <taxon>Alosa</taxon>
    </lineage>
</organism>
<evidence type="ECO:0000313" key="2">
    <source>
        <dbReference type="EMBL" id="KAG5273518.1"/>
    </source>
</evidence>
<gene>
    <name evidence="2" type="ORF">AALO_G00152250</name>
</gene>
<feature type="chain" id="PRO_5043439738" description="Secreted protein" evidence="1">
    <location>
        <begin position="28"/>
        <end position="102"/>
    </location>
</feature>